<dbReference type="RefSeq" id="WP_347308791.1">
    <property type="nucleotide sequence ID" value="NZ_JBAJEX010000009.1"/>
</dbReference>
<sequence length="70" mass="8134">MPQDELDLLDREERIFKCFQAAISLLSPNEEAHDPDGVRELLDFLVEEYQAAREALMDRVRELRRGCTAV</sequence>
<comment type="caution">
    <text evidence="1">The sequence shown here is derived from an EMBL/GenBank/DDBJ whole genome shotgun (WGS) entry which is preliminary data.</text>
</comment>
<evidence type="ECO:0000313" key="2">
    <source>
        <dbReference type="Proteomes" id="UP001482231"/>
    </source>
</evidence>
<reference evidence="1 2" key="1">
    <citation type="submission" date="2024-02" db="EMBL/GenBank/DDBJ databases">
        <title>New thermophilic sulfur-oxidizing bacteria from a hot springs of the Uzon caldera (Kamchatka, Russia).</title>
        <authorList>
            <person name="Dukat A.M."/>
            <person name="Elcheninov A.G."/>
            <person name="Frolov E.N."/>
        </authorList>
    </citation>
    <scope>NUCLEOTIDE SEQUENCE [LARGE SCALE GENOMIC DNA]</scope>
    <source>
        <strain evidence="1 2">AK1</strain>
    </source>
</reference>
<dbReference type="EMBL" id="JBAJEX010000009">
    <property type="protein sequence ID" value="MEO1767679.1"/>
    <property type="molecule type" value="Genomic_DNA"/>
</dbReference>
<accession>A0ABV0EJT4</accession>
<proteinExistence type="predicted"/>
<name>A0ABV0EJT4_9BURK</name>
<keyword evidence="2" id="KW-1185">Reference proteome</keyword>
<evidence type="ECO:0000313" key="1">
    <source>
        <dbReference type="EMBL" id="MEO1767679.1"/>
    </source>
</evidence>
<organism evidence="1 2">
    <name type="scientific">Thiobacter aerophilum</name>
    <dbReference type="NCBI Taxonomy" id="3121275"/>
    <lineage>
        <taxon>Bacteria</taxon>
        <taxon>Pseudomonadati</taxon>
        <taxon>Pseudomonadota</taxon>
        <taxon>Betaproteobacteria</taxon>
        <taxon>Burkholderiales</taxon>
        <taxon>Thiobacteraceae</taxon>
        <taxon>Thiobacter</taxon>
    </lineage>
</organism>
<protein>
    <submittedName>
        <fullName evidence="1">Uncharacterized protein</fullName>
    </submittedName>
</protein>
<gene>
    <name evidence="1" type="ORF">V6E02_10700</name>
</gene>
<dbReference type="Proteomes" id="UP001482231">
    <property type="component" value="Unassembled WGS sequence"/>
</dbReference>